<dbReference type="Proteomes" id="UP000245845">
    <property type="component" value="Unassembled WGS sequence"/>
</dbReference>
<evidence type="ECO:0008006" key="3">
    <source>
        <dbReference type="Google" id="ProtNLM"/>
    </source>
</evidence>
<dbReference type="RefSeq" id="WP_242996269.1">
    <property type="nucleotide sequence ID" value="NZ_BAAACK010000016.1"/>
</dbReference>
<reference evidence="1 2" key="1">
    <citation type="submission" date="2018-05" db="EMBL/GenBank/DDBJ databases">
        <title>The Hungate 1000. A catalogue of reference genomes from the rumen microbiome.</title>
        <authorList>
            <person name="Kelly W."/>
        </authorList>
    </citation>
    <scope>NUCLEOTIDE SEQUENCE [LARGE SCALE GENOMIC DNA]</scope>
    <source>
        <strain evidence="1 2">NLAE-zl-C242</strain>
    </source>
</reference>
<gene>
    <name evidence="1" type="ORF">A8806_12352</name>
</gene>
<dbReference type="InterPro" id="IPR010982">
    <property type="entry name" value="Lambda_DNA-bd_dom_sf"/>
</dbReference>
<dbReference type="EMBL" id="QGDL01000023">
    <property type="protein sequence ID" value="PWJ19463.1"/>
    <property type="molecule type" value="Genomic_DNA"/>
</dbReference>
<dbReference type="AlphaFoldDB" id="A0A2Y9BM82"/>
<name>A0A2Y9BM82_9FIRM</name>
<organism evidence="1 2">
    <name type="scientific">Faecalicatena orotica</name>
    <dbReference type="NCBI Taxonomy" id="1544"/>
    <lineage>
        <taxon>Bacteria</taxon>
        <taxon>Bacillati</taxon>
        <taxon>Bacillota</taxon>
        <taxon>Clostridia</taxon>
        <taxon>Lachnospirales</taxon>
        <taxon>Lachnospiraceae</taxon>
        <taxon>Faecalicatena</taxon>
    </lineage>
</organism>
<proteinExistence type="predicted"/>
<protein>
    <recommendedName>
        <fullName evidence="3">Cro/C1-type helix-turn-helix DNA-binding protein</fullName>
    </recommendedName>
</protein>
<evidence type="ECO:0000313" key="1">
    <source>
        <dbReference type="EMBL" id="PWJ19463.1"/>
    </source>
</evidence>
<accession>A0A2Y9BM82</accession>
<dbReference type="SUPFAM" id="SSF47413">
    <property type="entry name" value="lambda repressor-like DNA-binding domains"/>
    <property type="match status" value="1"/>
</dbReference>
<comment type="caution">
    <text evidence="1">The sequence shown here is derived from an EMBL/GenBank/DDBJ whole genome shotgun (WGS) entry which is preliminary data.</text>
</comment>
<keyword evidence="2" id="KW-1185">Reference proteome</keyword>
<sequence>MPDLIVNVVKLKAKIVERGTTLEAVADSAGMNRSTLYRKLKDNGNKLTIGEIHKIVQAVPLSREEAVEIFFDHVVA</sequence>
<dbReference type="Gene3D" id="1.10.260.40">
    <property type="entry name" value="lambda repressor-like DNA-binding domains"/>
    <property type="match status" value="1"/>
</dbReference>
<dbReference type="GO" id="GO:0003677">
    <property type="term" value="F:DNA binding"/>
    <property type="evidence" value="ECO:0007669"/>
    <property type="project" value="InterPro"/>
</dbReference>
<evidence type="ECO:0000313" key="2">
    <source>
        <dbReference type="Proteomes" id="UP000245845"/>
    </source>
</evidence>